<evidence type="ECO:0000256" key="1">
    <source>
        <dbReference type="SAM" id="MobiDB-lite"/>
    </source>
</evidence>
<gene>
    <name evidence="3" type="ordered locus">Isova_0768</name>
</gene>
<feature type="transmembrane region" description="Helical" evidence="2">
    <location>
        <begin position="52"/>
        <end position="69"/>
    </location>
</feature>
<reference evidence="3 4" key="1">
    <citation type="submission" date="2011-05" db="EMBL/GenBank/DDBJ databases">
        <title>Complete sequence of Isoptericola variabilis 225.</title>
        <authorList>
            <consortium name="US DOE Joint Genome Institute"/>
            <person name="Lucas S."/>
            <person name="Han J."/>
            <person name="Lapidus A."/>
            <person name="Cheng J.-F."/>
            <person name="Goodwin L."/>
            <person name="Pitluck S."/>
            <person name="Peters L."/>
            <person name="Mikhailova N."/>
            <person name="Zeytun A."/>
            <person name="Han C."/>
            <person name="Tapia R."/>
            <person name="Land M."/>
            <person name="Hauser L."/>
            <person name="Kyrpides N."/>
            <person name="Ivanova N."/>
            <person name="Pagani I."/>
            <person name="Siebers A."/>
            <person name="Allgaier M."/>
            <person name="Thelen M."/>
            <person name="Hugenholtz P."/>
            <person name="Gladden J."/>
            <person name="Woyke T."/>
        </authorList>
    </citation>
    <scope>NUCLEOTIDE SEQUENCE [LARGE SCALE GENOMIC DNA]</scope>
    <source>
        <strain evidence="4">225</strain>
    </source>
</reference>
<proteinExistence type="predicted"/>
<sequence>MTPPRPAWDAVVPAPPAERPARPSPVRAILLATAGILLAVVLGVTLSARAGALAVAATLAVAGTWRAVAPDGPPGLVVRSRGFDVLLCWGSAAMITFLAFTAPGVG</sequence>
<dbReference type="EMBL" id="CP002810">
    <property type="protein sequence ID" value="AEG43554.1"/>
    <property type="molecule type" value="Genomic_DNA"/>
</dbReference>
<feature type="transmembrane region" description="Helical" evidence="2">
    <location>
        <begin position="28"/>
        <end position="46"/>
    </location>
</feature>
<accession>F6FWY2</accession>
<keyword evidence="4" id="KW-1185">Reference proteome</keyword>
<keyword evidence="2" id="KW-0472">Membrane</keyword>
<keyword evidence="2" id="KW-0812">Transmembrane</keyword>
<feature type="transmembrane region" description="Helical" evidence="2">
    <location>
        <begin position="81"/>
        <end position="102"/>
    </location>
</feature>
<organism evidence="4">
    <name type="scientific">Isoptericola variabilis (strain 225)</name>
    <dbReference type="NCBI Taxonomy" id="743718"/>
    <lineage>
        <taxon>Bacteria</taxon>
        <taxon>Bacillati</taxon>
        <taxon>Actinomycetota</taxon>
        <taxon>Actinomycetes</taxon>
        <taxon>Micrococcales</taxon>
        <taxon>Promicromonosporaceae</taxon>
        <taxon>Isoptericola</taxon>
    </lineage>
</organism>
<keyword evidence="2" id="KW-1133">Transmembrane helix</keyword>
<evidence type="ECO:0008006" key="5">
    <source>
        <dbReference type="Google" id="ProtNLM"/>
    </source>
</evidence>
<feature type="region of interest" description="Disordered" evidence="1">
    <location>
        <begin position="1"/>
        <end position="22"/>
    </location>
</feature>
<dbReference type="Proteomes" id="UP000009236">
    <property type="component" value="Chromosome"/>
</dbReference>
<evidence type="ECO:0000313" key="3">
    <source>
        <dbReference type="EMBL" id="AEG43554.1"/>
    </source>
</evidence>
<dbReference type="AlphaFoldDB" id="F6FWY2"/>
<evidence type="ECO:0000313" key="4">
    <source>
        <dbReference type="Proteomes" id="UP000009236"/>
    </source>
</evidence>
<dbReference type="Pfam" id="PF11222">
    <property type="entry name" value="DUF3017"/>
    <property type="match status" value="1"/>
</dbReference>
<protein>
    <recommendedName>
        <fullName evidence="5">DUF3017 domain-containing protein</fullName>
    </recommendedName>
</protein>
<dbReference type="HOGENOM" id="CLU_2219562_0_0_11"/>
<evidence type="ECO:0000256" key="2">
    <source>
        <dbReference type="SAM" id="Phobius"/>
    </source>
</evidence>
<dbReference type="InterPro" id="IPR021385">
    <property type="entry name" value="DUF3017"/>
</dbReference>
<dbReference type="eggNOG" id="ENOG5031WMZ">
    <property type="taxonomic scope" value="Bacteria"/>
</dbReference>
<dbReference type="KEGG" id="iva:Isova_0768"/>
<name>F6FWY2_ISOV2</name>